<gene>
    <name evidence="3" type="ORF">Cvel_6150</name>
</gene>
<feature type="transmembrane region" description="Helical" evidence="2">
    <location>
        <begin position="6"/>
        <end position="27"/>
    </location>
</feature>
<evidence type="ECO:0000313" key="3">
    <source>
        <dbReference type="EMBL" id="CEM41146.1"/>
    </source>
</evidence>
<dbReference type="VEuPathDB" id="CryptoDB:Cvel_6150"/>
<sequence>MRTRIGQQLAYFLCIGVLGAVLLKLCFDVHQLQTQRRVPIKGAVEEEEGEGEGERSVRGGGQAAAAAAAEGV</sequence>
<feature type="compositionally biased region" description="Low complexity" evidence="1">
    <location>
        <begin position="63"/>
        <end position="72"/>
    </location>
</feature>
<dbReference type="AlphaFoldDB" id="A0A0G4HBK3"/>
<dbReference type="EMBL" id="CDMZ01002179">
    <property type="protein sequence ID" value="CEM41146.1"/>
    <property type="molecule type" value="Genomic_DNA"/>
</dbReference>
<evidence type="ECO:0000256" key="1">
    <source>
        <dbReference type="SAM" id="MobiDB-lite"/>
    </source>
</evidence>
<feature type="region of interest" description="Disordered" evidence="1">
    <location>
        <begin position="43"/>
        <end position="72"/>
    </location>
</feature>
<accession>A0A0G4HBK3</accession>
<keyword evidence="2" id="KW-1133">Transmembrane helix</keyword>
<protein>
    <submittedName>
        <fullName evidence="3">Uncharacterized protein</fullName>
    </submittedName>
</protein>
<proteinExistence type="predicted"/>
<keyword evidence="2" id="KW-0472">Membrane</keyword>
<organism evidence="3">
    <name type="scientific">Chromera velia CCMP2878</name>
    <dbReference type="NCBI Taxonomy" id="1169474"/>
    <lineage>
        <taxon>Eukaryota</taxon>
        <taxon>Sar</taxon>
        <taxon>Alveolata</taxon>
        <taxon>Colpodellida</taxon>
        <taxon>Chromeraceae</taxon>
        <taxon>Chromera</taxon>
    </lineage>
</organism>
<keyword evidence="2" id="KW-0812">Transmembrane</keyword>
<evidence type="ECO:0000256" key="2">
    <source>
        <dbReference type="SAM" id="Phobius"/>
    </source>
</evidence>
<name>A0A0G4HBK3_9ALVE</name>
<reference evidence="3" key="1">
    <citation type="submission" date="2014-11" db="EMBL/GenBank/DDBJ databases">
        <authorList>
            <person name="Otto D Thomas"/>
            <person name="Naeem Raeece"/>
        </authorList>
    </citation>
    <scope>NUCLEOTIDE SEQUENCE</scope>
</reference>